<evidence type="ECO:0000313" key="2">
    <source>
        <dbReference type="Proteomes" id="UP000828390"/>
    </source>
</evidence>
<comment type="caution">
    <text evidence="1">The sequence shown here is derived from an EMBL/GenBank/DDBJ whole genome shotgun (WGS) entry which is preliminary data.</text>
</comment>
<accession>A0A9D4N7T7</accession>
<evidence type="ECO:0000313" key="1">
    <source>
        <dbReference type="EMBL" id="KAH3890615.1"/>
    </source>
</evidence>
<gene>
    <name evidence="1" type="ORF">DPMN_014700</name>
</gene>
<reference evidence="1" key="2">
    <citation type="submission" date="2020-11" db="EMBL/GenBank/DDBJ databases">
        <authorList>
            <person name="McCartney M.A."/>
            <person name="Auch B."/>
            <person name="Kono T."/>
            <person name="Mallez S."/>
            <person name="Becker A."/>
            <person name="Gohl D.M."/>
            <person name="Silverstein K.A.T."/>
            <person name="Koren S."/>
            <person name="Bechman K.B."/>
            <person name="Herman A."/>
            <person name="Abrahante J.E."/>
            <person name="Garbe J."/>
        </authorList>
    </citation>
    <scope>NUCLEOTIDE SEQUENCE</scope>
    <source>
        <strain evidence="1">Duluth1</strain>
        <tissue evidence="1">Whole animal</tissue>
    </source>
</reference>
<name>A0A9D4N7T7_DREPO</name>
<proteinExistence type="predicted"/>
<dbReference type="AlphaFoldDB" id="A0A9D4N7T7"/>
<sequence length="54" mass="6048">MSLFYIPPFPLSSTQPVSASVSVRRHLSKSPLLYDPVIPTSFPYQCQCLCQETS</sequence>
<reference evidence="1" key="1">
    <citation type="journal article" date="2019" name="bioRxiv">
        <title>The Genome of the Zebra Mussel, Dreissena polymorpha: A Resource for Invasive Species Research.</title>
        <authorList>
            <person name="McCartney M.A."/>
            <person name="Auch B."/>
            <person name="Kono T."/>
            <person name="Mallez S."/>
            <person name="Zhang Y."/>
            <person name="Obille A."/>
            <person name="Becker A."/>
            <person name="Abrahante J.E."/>
            <person name="Garbe J."/>
            <person name="Badalamenti J.P."/>
            <person name="Herman A."/>
            <person name="Mangelson H."/>
            <person name="Liachko I."/>
            <person name="Sullivan S."/>
            <person name="Sone E.D."/>
            <person name="Koren S."/>
            <person name="Silverstein K.A.T."/>
            <person name="Beckman K.B."/>
            <person name="Gohl D.M."/>
        </authorList>
    </citation>
    <scope>NUCLEOTIDE SEQUENCE</scope>
    <source>
        <strain evidence="1">Duluth1</strain>
        <tissue evidence="1">Whole animal</tissue>
    </source>
</reference>
<keyword evidence="2" id="KW-1185">Reference proteome</keyword>
<organism evidence="1 2">
    <name type="scientific">Dreissena polymorpha</name>
    <name type="common">Zebra mussel</name>
    <name type="synonym">Mytilus polymorpha</name>
    <dbReference type="NCBI Taxonomy" id="45954"/>
    <lineage>
        <taxon>Eukaryota</taxon>
        <taxon>Metazoa</taxon>
        <taxon>Spiralia</taxon>
        <taxon>Lophotrochozoa</taxon>
        <taxon>Mollusca</taxon>
        <taxon>Bivalvia</taxon>
        <taxon>Autobranchia</taxon>
        <taxon>Heteroconchia</taxon>
        <taxon>Euheterodonta</taxon>
        <taxon>Imparidentia</taxon>
        <taxon>Neoheterodontei</taxon>
        <taxon>Myida</taxon>
        <taxon>Dreissenoidea</taxon>
        <taxon>Dreissenidae</taxon>
        <taxon>Dreissena</taxon>
    </lineage>
</organism>
<protein>
    <submittedName>
        <fullName evidence="1">Uncharacterized protein</fullName>
    </submittedName>
</protein>
<dbReference type="Proteomes" id="UP000828390">
    <property type="component" value="Unassembled WGS sequence"/>
</dbReference>
<dbReference type="EMBL" id="JAIWYP010000001">
    <property type="protein sequence ID" value="KAH3890615.1"/>
    <property type="molecule type" value="Genomic_DNA"/>
</dbReference>